<keyword evidence="2 6" id="KW-0812">Transmembrane</keyword>
<feature type="transmembrane region" description="Helical" evidence="6">
    <location>
        <begin position="420"/>
        <end position="442"/>
    </location>
</feature>
<reference evidence="10 11" key="1">
    <citation type="journal article" date="2020" name="Int. J. Syst. Evol. Microbiol.">
        <title>Novel acetic acid bacteria from cider fermentations: Acetobacter conturbans sp. nov. and Acetobacter fallax sp. nov.</title>
        <authorList>
            <person name="Sombolestani A.S."/>
            <person name="Cleenwerck I."/>
            <person name="Cnockaert M."/>
            <person name="Borremans W."/>
            <person name="Wieme A.D."/>
            <person name="De Vuyst L."/>
            <person name="Vandamme P."/>
        </authorList>
    </citation>
    <scope>NUCLEOTIDE SEQUENCE [LARGE SCALE GENOMIC DNA]</scope>
    <source>
        <strain evidence="10 11">LMG 1627</strain>
    </source>
</reference>
<dbReference type="EMBL" id="WOSY01000009">
    <property type="protein sequence ID" value="NHN89133.1"/>
    <property type="molecule type" value="Genomic_DNA"/>
</dbReference>
<name>A0ABX0K496_9PROT</name>
<feature type="signal peptide" evidence="7">
    <location>
        <begin position="1"/>
        <end position="26"/>
    </location>
</feature>
<evidence type="ECO:0000313" key="10">
    <source>
        <dbReference type="EMBL" id="NHN89133.1"/>
    </source>
</evidence>
<evidence type="ECO:0000259" key="9">
    <source>
        <dbReference type="Pfam" id="PF11412"/>
    </source>
</evidence>
<dbReference type="InterPro" id="IPR036249">
    <property type="entry name" value="Thioredoxin-like_sf"/>
</dbReference>
<dbReference type="InterPro" id="IPR003834">
    <property type="entry name" value="Cyt_c_assmbl_TM_dom"/>
</dbReference>
<dbReference type="SUPFAM" id="SSF52833">
    <property type="entry name" value="Thioredoxin-like"/>
    <property type="match status" value="1"/>
</dbReference>
<keyword evidence="11" id="KW-1185">Reference proteome</keyword>
<organism evidence="10 11">
    <name type="scientific">Acetobacter conturbans</name>
    <dbReference type="NCBI Taxonomy" id="1737472"/>
    <lineage>
        <taxon>Bacteria</taxon>
        <taxon>Pseudomonadati</taxon>
        <taxon>Pseudomonadota</taxon>
        <taxon>Alphaproteobacteria</taxon>
        <taxon>Acetobacterales</taxon>
        <taxon>Acetobacteraceae</taxon>
        <taxon>Acetobacter</taxon>
    </lineage>
</organism>
<feature type="chain" id="PRO_5046914758" evidence="7">
    <location>
        <begin position="27"/>
        <end position="692"/>
    </location>
</feature>
<feature type="transmembrane region" description="Helical" evidence="6">
    <location>
        <begin position="377"/>
        <end position="399"/>
    </location>
</feature>
<gene>
    <name evidence="10" type="ORF">GOB81_10900</name>
</gene>
<evidence type="ECO:0000256" key="6">
    <source>
        <dbReference type="SAM" id="Phobius"/>
    </source>
</evidence>
<keyword evidence="7" id="KW-0732">Signal</keyword>
<comment type="caution">
    <text evidence="10">The sequence shown here is derived from an EMBL/GenBank/DDBJ whole genome shotgun (WGS) entry which is preliminary data.</text>
</comment>
<evidence type="ECO:0000256" key="4">
    <source>
        <dbReference type="ARBA" id="ARBA00022989"/>
    </source>
</evidence>
<feature type="transmembrane region" description="Helical" evidence="6">
    <location>
        <begin position="448"/>
        <end position="470"/>
    </location>
</feature>
<keyword evidence="4 6" id="KW-1133">Transmembrane helix</keyword>
<dbReference type="Pfam" id="PF11412">
    <property type="entry name" value="DsbD_N"/>
    <property type="match status" value="1"/>
</dbReference>
<dbReference type="Pfam" id="PF02683">
    <property type="entry name" value="DsbD_TM"/>
    <property type="match status" value="1"/>
</dbReference>
<feature type="transmembrane region" description="Helical" evidence="6">
    <location>
        <begin position="490"/>
        <end position="507"/>
    </location>
</feature>
<dbReference type="Proteomes" id="UP000631653">
    <property type="component" value="Unassembled WGS sequence"/>
</dbReference>
<keyword evidence="5 6" id="KW-0472">Membrane</keyword>
<feature type="transmembrane region" description="Helical" evidence="6">
    <location>
        <begin position="292"/>
        <end position="316"/>
    </location>
</feature>
<evidence type="ECO:0000256" key="2">
    <source>
        <dbReference type="ARBA" id="ARBA00022692"/>
    </source>
</evidence>
<dbReference type="PANTHER" id="PTHR32234">
    <property type="entry name" value="THIOL:DISULFIDE INTERCHANGE PROTEIN DSBD"/>
    <property type="match status" value="1"/>
</dbReference>
<evidence type="ECO:0000256" key="1">
    <source>
        <dbReference type="ARBA" id="ARBA00004141"/>
    </source>
</evidence>
<feature type="transmembrane region" description="Helical" evidence="6">
    <location>
        <begin position="545"/>
        <end position="564"/>
    </location>
</feature>
<protein>
    <submittedName>
        <fullName evidence="10">Cytochrome C biogenesis protein</fullName>
    </submittedName>
</protein>
<dbReference type="InterPro" id="IPR028250">
    <property type="entry name" value="DsbDN"/>
</dbReference>
<evidence type="ECO:0000259" key="8">
    <source>
        <dbReference type="Pfam" id="PF02683"/>
    </source>
</evidence>
<proteinExistence type="predicted"/>
<dbReference type="PANTHER" id="PTHR32234:SF3">
    <property type="entry name" value="SUPPRESSION OF COPPER SENSITIVITY PROTEIN"/>
    <property type="match status" value="1"/>
</dbReference>
<dbReference type="RefSeq" id="WP_338421353.1">
    <property type="nucleotide sequence ID" value="NZ_WOSY01000009.1"/>
</dbReference>
<feature type="transmembrane region" description="Helical" evidence="6">
    <location>
        <begin position="337"/>
        <end position="357"/>
    </location>
</feature>
<evidence type="ECO:0000256" key="3">
    <source>
        <dbReference type="ARBA" id="ARBA00022748"/>
    </source>
</evidence>
<evidence type="ECO:0000313" key="11">
    <source>
        <dbReference type="Proteomes" id="UP000631653"/>
    </source>
</evidence>
<evidence type="ECO:0000256" key="7">
    <source>
        <dbReference type="SAM" id="SignalP"/>
    </source>
</evidence>
<dbReference type="Pfam" id="PF13899">
    <property type="entry name" value="Thioredoxin_7"/>
    <property type="match status" value="1"/>
</dbReference>
<evidence type="ECO:0000256" key="5">
    <source>
        <dbReference type="ARBA" id="ARBA00023136"/>
    </source>
</evidence>
<dbReference type="Gene3D" id="3.40.30.10">
    <property type="entry name" value="Glutaredoxin"/>
    <property type="match status" value="1"/>
</dbReference>
<comment type="subcellular location">
    <subcellularLocation>
        <location evidence="1">Membrane</location>
        <topology evidence="1">Multi-pass membrane protein</topology>
    </subcellularLocation>
</comment>
<sequence>MRLFRTTPYSLLVIIGLTLPVASLFAAESDPVPSDRDTATLVSDSDTVSPDHPLKVGLRLHLQPGWHTYWKNPGDAGEAVILSVMLSGAVSGKADGIEWPAPERLPDGPLMSYGYTGDVLLPVTLHPGASEAESNAATVNAHAEWLVCAAVCVPEQADFRLDLHKGTPAPSMQAPLFAQAAALVPGPSPFPATITPDGTLSLRGNGLSSQAVKEAWFIPDIPGQIDQIAPQPLLLTADTLTLRLKPLDGFPTGKPLTGLLQLRDAAGEKSTLSITASPVAATPDTPPMASGWLTLAALAFLGGLILNLMPCVFPVLAMKALAILRLHDEHSHIRSGMAYTAGILLMFGLLGGLTLAVRHASLSAGWGFQFQSPVFVASIFWVLFAVGLGLLGIFELPVISAGQGALSRQRGLTGDFLTGLLAVLVATPCTAPFMGGAVAGALAAPPVAALGIFLSMGLGLACPYLLFTIIPGAGRLLPRPGRWMEILRQLLAFPVFATCIWLLWVLAQQGGGSPVMLTSIGVLALGFSGWLAVTARGSQGRWSKILLVSSVVMALSPLSLLPLLSSPFVSATAPTGGRPATSDQIFSPERLASLRKDGKPVFIDMTAAWCITCLVNERVTLDSHTVQAAFARGGIVFLKGDWTNRNQEIGVFLHQHGRDGVPLYVYYPPHGEGMILPQILTPQLVLQAIGGN</sequence>
<accession>A0ABX0K496</accession>
<dbReference type="InterPro" id="IPR035671">
    <property type="entry name" value="DsbD_gamma"/>
</dbReference>
<feature type="transmembrane region" description="Helical" evidence="6">
    <location>
        <begin position="513"/>
        <end position="533"/>
    </location>
</feature>
<feature type="domain" description="Cytochrome C biogenesis protein transmembrane" evidence="8">
    <location>
        <begin position="295"/>
        <end position="503"/>
    </location>
</feature>
<dbReference type="CDD" id="cd02953">
    <property type="entry name" value="DsbDgamma"/>
    <property type="match status" value="1"/>
</dbReference>
<keyword evidence="3" id="KW-0201">Cytochrome c-type biogenesis</keyword>
<feature type="domain" description="Thiol:disulfide interchange protein DsbD N-terminal" evidence="9">
    <location>
        <begin position="50"/>
        <end position="160"/>
    </location>
</feature>